<dbReference type="AlphaFoldDB" id="A0A3N4E856"/>
<dbReference type="InterPro" id="IPR006016">
    <property type="entry name" value="UspA"/>
</dbReference>
<evidence type="ECO:0000259" key="2">
    <source>
        <dbReference type="Pfam" id="PF00582"/>
    </source>
</evidence>
<evidence type="ECO:0000313" key="6">
    <source>
        <dbReference type="Proteomes" id="UP000278855"/>
    </source>
</evidence>
<dbReference type="PANTHER" id="PTHR46268">
    <property type="entry name" value="STRESS RESPONSE PROTEIN NHAX"/>
    <property type="match status" value="1"/>
</dbReference>
<comment type="similarity">
    <text evidence="1">Belongs to the universal stress protein A family.</text>
</comment>
<dbReference type="CDD" id="cd00293">
    <property type="entry name" value="USP-like"/>
    <property type="match status" value="1"/>
</dbReference>
<dbReference type="KEGG" id="spsr:EGC80_17870"/>
<dbReference type="Gene3D" id="3.40.50.620">
    <property type="entry name" value="HUPs"/>
    <property type="match status" value="1"/>
</dbReference>
<gene>
    <name evidence="4" type="ORF">EGC77_01505</name>
    <name evidence="3" type="ORF">EGC80_17870</name>
</gene>
<accession>A0A3N4E856</accession>
<dbReference type="InterPro" id="IPR014729">
    <property type="entry name" value="Rossmann-like_a/b/a_fold"/>
</dbReference>
<dbReference type="InterPro" id="IPR021866">
    <property type="entry name" value="SpoIIAA-like"/>
</dbReference>
<dbReference type="InterPro" id="IPR036513">
    <property type="entry name" value="STAS_dom_sf"/>
</dbReference>
<name>A0A3N4E856_9GAMM</name>
<dbReference type="InterPro" id="IPR038396">
    <property type="entry name" value="SpoIIAA-like_sf"/>
</dbReference>
<dbReference type="EMBL" id="RKKB01000001">
    <property type="protein sequence ID" value="RPA34389.1"/>
    <property type="molecule type" value="Genomic_DNA"/>
</dbReference>
<dbReference type="PANTHER" id="PTHR46268:SF15">
    <property type="entry name" value="UNIVERSAL STRESS PROTEIN HP_0031"/>
    <property type="match status" value="1"/>
</dbReference>
<dbReference type="EMBL" id="CP034073">
    <property type="protein sequence ID" value="AZG36541.1"/>
    <property type="molecule type" value="Genomic_DNA"/>
</dbReference>
<dbReference type="InterPro" id="IPR006015">
    <property type="entry name" value="Universal_stress_UspA"/>
</dbReference>
<dbReference type="PRINTS" id="PR01438">
    <property type="entry name" value="UNVRSLSTRESS"/>
</dbReference>
<reference evidence="4" key="3">
    <citation type="submission" date="2018-11" db="EMBL/GenBank/DDBJ databases">
        <authorList>
            <person name="Hwang Y.J."/>
            <person name="Hwang C.Y."/>
        </authorList>
    </citation>
    <scope>NUCLEOTIDE SEQUENCE</scope>
    <source>
        <strain evidence="4">R106</strain>
    </source>
</reference>
<dbReference type="Proteomes" id="UP000273778">
    <property type="component" value="Chromosome"/>
</dbReference>
<dbReference type="RefSeq" id="WP_124693503.1">
    <property type="nucleotide sequence ID" value="NZ_CP034073.1"/>
</dbReference>
<evidence type="ECO:0000256" key="1">
    <source>
        <dbReference type="ARBA" id="ARBA00008791"/>
    </source>
</evidence>
<keyword evidence="5" id="KW-1185">Reference proteome</keyword>
<organism evidence="4 6">
    <name type="scientific">Shewanella psychromarinicola</name>
    <dbReference type="NCBI Taxonomy" id="2487742"/>
    <lineage>
        <taxon>Bacteria</taxon>
        <taxon>Pseudomonadati</taxon>
        <taxon>Pseudomonadota</taxon>
        <taxon>Gammaproteobacteria</taxon>
        <taxon>Alteromonadales</taxon>
        <taxon>Shewanellaceae</taxon>
        <taxon>Shewanella</taxon>
    </lineage>
</organism>
<reference evidence="6" key="2">
    <citation type="submission" date="2018-11" db="EMBL/GenBank/DDBJ databases">
        <title>Shewanella sp. R106.</title>
        <authorList>
            <person name="Hwang Y.J."/>
            <person name="Hwang C.Y."/>
        </authorList>
    </citation>
    <scope>NUCLEOTIDE SEQUENCE [LARGE SCALE GENOMIC DNA]</scope>
    <source>
        <strain evidence="6">R106</strain>
    </source>
</reference>
<feature type="domain" description="UspA" evidence="2">
    <location>
        <begin position="133"/>
        <end position="279"/>
    </location>
</feature>
<reference evidence="3 5" key="1">
    <citation type="submission" date="2018-11" db="EMBL/GenBank/DDBJ databases">
        <title>Shewanella sp. M2.</title>
        <authorList>
            <person name="Hwang Y.J."/>
            <person name="Hwang C.Y."/>
        </authorList>
    </citation>
    <scope>NUCLEOTIDE SEQUENCE [LARGE SCALE GENOMIC DNA]</scope>
    <source>
        <strain evidence="3 5">M2</strain>
    </source>
</reference>
<dbReference type="SUPFAM" id="SSF52402">
    <property type="entry name" value="Adenine nucleotide alpha hydrolases-like"/>
    <property type="match status" value="1"/>
</dbReference>
<dbReference type="Pfam" id="PF11964">
    <property type="entry name" value="SpoIIAA-like"/>
    <property type="match status" value="1"/>
</dbReference>
<proteinExistence type="inferred from homology"/>
<evidence type="ECO:0000313" key="3">
    <source>
        <dbReference type="EMBL" id="AZG36541.1"/>
    </source>
</evidence>
<sequence>MLQFIPVFDANIIAVRASGQLTDADYQNFLPQLETQIKRLGKISLLFEFDNFSGWDLDAAIDDVKFGMKHLSDFDRIAMVGDKSWEHWMALIAKPFLISSEVRYFNRENLQQAWDWLREKQEFEKAVEQLHPYKNIVVAVDFSLYSKHACKRAIELANYYQASLTLLNVVPEVLAYTLYGDPVGYNVVDLDIIKDQNKKAIDAAQFQMKAFVNDLDTDFPIETKVICGEINYGVVSFLEAQDVDLAIFGAKKKKGINKLLGSVAHYVQNHSRCEILIVPVQAPVF</sequence>
<dbReference type="Gene3D" id="3.40.50.10600">
    <property type="entry name" value="SpoIIaa-like domains"/>
    <property type="match status" value="1"/>
</dbReference>
<protein>
    <recommendedName>
        <fullName evidence="2">UspA domain-containing protein</fullName>
    </recommendedName>
</protein>
<dbReference type="SUPFAM" id="SSF52091">
    <property type="entry name" value="SpoIIaa-like"/>
    <property type="match status" value="1"/>
</dbReference>
<dbReference type="Proteomes" id="UP000278855">
    <property type="component" value="Unassembled WGS sequence"/>
</dbReference>
<evidence type="ECO:0000313" key="5">
    <source>
        <dbReference type="Proteomes" id="UP000273778"/>
    </source>
</evidence>
<dbReference type="Pfam" id="PF00582">
    <property type="entry name" value="Usp"/>
    <property type="match status" value="1"/>
</dbReference>
<evidence type="ECO:0000313" key="4">
    <source>
        <dbReference type="EMBL" id="RPA34389.1"/>
    </source>
</evidence>